<reference evidence="1 2" key="1">
    <citation type="journal article" date="2020" name="Nature">
        <title>Six reference-quality genomes reveal evolution of bat adaptations.</title>
        <authorList>
            <person name="Jebb D."/>
            <person name="Huang Z."/>
            <person name="Pippel M."/>
            <person name="Hughes G.M."/>
            <person name="Lavrichenko K."/>
            <person name="Devanna P."/>
            <person name="Winkler S."/>
            <person name="Jermiin L.S."/>
            <person name="Skirmuntt E.C."/>
            <person name="Katzourakis A."/>
            <person name="Burkitt-Gray L."/>
            <person name="Ray D.A."/>
            <person name="Sullivan K.A.M."/>
            <person name="Roscito J.G."/>
            <person name="Kirilenko B.M."/>
            <person name="Davalos L.M."/>
            <person name="Corthals A.P."/>
            <person name="Power M.L."/>
            <person name="Jones G."/>
            <person name="Ransome R.D."/>
            <person name="Dechmann D.K.N."/>
            <person name="Locatelli A.G."/>
            <person name="Puechmaille S.J."/>
            <person name="Fedrigo O."/>
            <person name="Jarvis E.D."/>
            <person name="Hiller M."/>
            <person name="Vernes S.C."/>
            <person name="Myers E.W."/>
            <person name="Teeling E.C."/>
        </authorList>
    </citation>
    <scope>NUCLEOTIDE SEQUENCE [LARGE SCALE GENOMIC DNA]</scope>
    <source>
        <strain evidence="1">MRouAeg1</strain>
        <tissue evidence="1">Muscle</tissue>
    </source>
</reference>
<dbReference type="EMBL" id="JACASE010000017">
    <property type="protein sequence ID" value="KAF6397225.1"/>
    <property type="molecule type" value="Genomic_DNA"/>
</dbReference>
<evidence type="ECO:0000313" key="1">
    <source>
        <dbReference type="EMBL" id="KAF6397225.1"/>
    </source>
</evidence>
<evidence type="ECO:0000313" key="2">
    <source>
        <dbReference type="Proteomes" id="UP000593571"/>
    </source>
</evidence>
<gene>
    <name evidence="1" type="ORF">HJG63_009867</name>
</gene>
<proteinExistence type="predicted"/>
<name>A0A7J8BFK8_ROUAE</name>
<sequence length="122" mass="13979">MYEKMLKSLAVRELLIKTTMRYHLTPVRMAIINKSKNKWWRGCGEREPSYTVGGIANWYSAMENSLEVVQKIKNGPTFDPAIALLGIYPKKSKTIIRKDLCAPMFTAALFTIAKIWKQPKCP</sequence>
<organism evidence="1 2">
    <name type="scientific">Rousettus aegyptiacus</name>
    <name type="common">Egyptian fruit bat</name>
    <name type="synonym">Pteropus aegyptiacus</name>
    <dbReference type="NCBI Taxonomy" id="9407"/>
    <lineage>
        <taxon>Eukaryota</taxon>
        <taxon>Metazoa</taxon>
        <taxon>Chordata</taxon>
        <taxon>Craniata</taxon>
        <taxon>Vertebrata</taxon>
        <taxon>Euteleostomi</taxon>
        <taxon>Mammalia</taxon>
        <taxon>Eutheria</taxon>
        <taxon>Laurasiatheria</taxon>
        <taxon>Chiroptera</taxon>
        <taxon>Yinpterochiroptera</taxon>
        <taxon>Pteropodoidea</taxon>
        <taxon>Pteropodidae</taxon>
        <taxon>Rousettinae</taxon>
        <taxon>Rousettus</taxon>
    </lineage>
</organism>
<protein>
    <submittedName>
        <fullName evidence="1">Uncharacterized protein</fullName>
    </submittedName>
</protein>
<comment type="caution">
    <text evidence="1">The sequence shown here is derived from an EMBL/GenBank/DDBJ whole genome shotgun (WGS) entry which is preliminary data.</text>
</comment>
<keyword evidence="2" id="KW-1185">Reference proteome</keyword>
<accession>A0A7J8BFK8</accession>
<dbReference type="AlphaFoldDB" id="A0A7J8BFK8"/>
<dbReference type="Proteomes" id="UP000593571">
    <property type="component" value="Unassembled WGS sequence"/>
</dbReference>